<dbReference type="RefSeq" id="XP_060322077.1">
    <property type="nucleotide sequence ID" value="XM_060474933.1"/>
</dbReference>
<comment type="caution">
    <text evidence="1">The sequence shown here is derived from an EMBL/GenBank/DDBJ whole genome shotgun (WGS) entry which is preliminary data.</text>
</comment>
<evidence type="ECO:0000313" key="2">
    <source>
        <dbReference type="Proteomes" id="UP001175211"/>
    </source>
</evidence>
<dbReference type="EMBL" id="JAUEPS010000140">
    <property type="protein sequence ID" value="KAK0435797.1"/>
    <property type="molecule type" value="Genomic_DNA"/>
</dbReference>
<keyword evidence="2" id="KW-1185">Reference proteome</keyword>
<dbReference type="AlphaFoldDB" id="A0AA39MIP7"/>
<dbReference type="Proteomes" id="UP001175211">
    <property type="component" value="Unassembled WGS sequence"/>
</dbReference>
<protein>
    <submittedName>
        <fullName evidence="1">Uncharacterized protein</fullName>
    </submittedName>
</protein>
<organism evidence="1 2">
    <name type="scientific">Armillaria tabescens</name>
    <name type="common">Ringless honey mushroom</name>
    <name type="synonym">Agaricus tabescens</name>
    <dbReference type="NCBI Taxonomy" id="1929756"/>
    <lineage>
        <taxon>Eukaryota</taxon>
        <taxon>Fungi</taxon>
        <taxon>Dikarya</taxon>
        <taxon>Basidiomycota</taxon>
        <taxon>Agaricomycotina</taxon>
        <taxon>Agaricomycetes</taxon>
        <taxon>Agaricomycetidae</taxon>
        <taxon>Agaricales</taxon>
        <taxon>Marasmiineae</taxon>
        <taxon>Physalacriaceae</taxon>
        <taxon>Desarmillaria</taxon>
    </lineage>
</organism>
<dbReference type="GeneID" id="85358481"/>
<gene>
    <name evidence="1" type="ORF">EV420DRAFT_1592301</name>
</gene>
<accession>A0AA39MIP7</accession>
<reference evidence="1" key="1">
    <citation type="submission" date="2023-06" db="EMBL/GenBank/DDBJ databases">
        <authorList>
            <consortium name="Lawrence Berkeley National Laboratory"/>
            <person name="Ahrendt S."/>
            <person name="Sahu N."/>
            <person name="Indic B."/>
            <person name="Wong-Bajracharya J."/>
            <person name="Merenyi Z."/>
            <person name="Ke H.-M."/>
            <person name="Monk M."/>
            <person name="Kocsube S."/>
            <person name="Drula E."/>
            <person name="Lipzen A."/>
            <person name="Balint B."/>
            <person name="Henrissat B."/>
            <person name="Andreopoulos B."/>
            <person name="Martin F.M."/>
            <person name="Harder C.B."/>
            <person name="Rigling D."/>
            <person name="Ford K.L."/>
            <person name="Foster G.D."/>
            <person name="Pangilinan J."/>
            <person name="Papanicolaou A."/>
            <person name="Barry K."/>
            <person name="LaButti K."/>
            <person name="Viragh M."/>
            <person name="Koriabine M."/>
            <person name="Yan M."/>
            <person name="Riley R."/>
            <person name="Champramary S."/>
            <person name="Plett K.L."/>
            <person name="Tsai I.J."/>
            <person name="Slot J."/>
            <person name="Sipos G."/>
            <person name="Plett J."/>
            <person name="Nagy L.G."/>
            <person name="Grigoriev I.V."/>
        </authorList>
    </citation>
    <scope>NUCLEOTIDE SEQUENCE</scope>
    <source>
        <strain evidence="1">CCBAS 213</strain>
    </source>
</reference>
<proteinExistence type="predicted"/>
<name>A0AA39MIP7_ARMTA</name>
<evidence type="ECO:0000313" key="1">
    <source>
        <dbReference type="EMBL" id="KAK0435797.1"/>
    </source>
</evidence>
<sequence length="86" mass="9340">MLALMNVLIGYLGASETYCFHRLGAANNLVIYKSGLGPGFRVQIPRVPRPSRAHLETLQGLGLTRGSARACNKEHISYLLTCIGIV</sequence>